<reference evidence="1" key="1">
    <citation type="journal article" date="2015" name="Nature">
        <title>Complex archaea that bridge the gap between prokaryotes and eukaryotes.</title>
        <authorList>
            <person name="Spang A."/>
            <person name="Saw J.H."/>
            <person name="Jorgensen S.L."/>
            <person name="Zaremba-Niedzwiedzka K."/>
            <person name="Martijn J."/>
            <person name="Lind A.E."/>
            <person name="van Eijk R."/>
            <person name="Schleper C."/>
            <person name="Guy L."/>
            <person name="Ettema T.J."/>
        </authorList>
    </citation>
    <scope>NUCLEOTIDE SEQUENCE</scope>
</reference>
<proteinExistence type="predicted"/>
<name>A0A0F9FDA7_9ZZZZ</name>
<comment type="caution">
    <text evidence="1">The sequence shown here is derived from an EMBL/GenBank/DDBJ whole genome shotgun (WGS) entry which is preliminary data.</text>
</comment>
<protein>
    <submittedName>
        <fullName evidence="1">Uncharacterized protein</fullName>
    </submittedName>
</protein>
<feature type="non-terminal residue" evidence="1">
    <location>
        <position position="65"/>
    </location>
</feature>
<dbReference type="EMBL" id="LAZR01021756">
    <property type="protein sequence ID" value="KKL84238.1"/>
    <property type="molecule type" value="Genomic_DNA"/>
</dbReference>
<dbReference type="Pfam" id="PF18144">
    <property type="entry name" value="SMODS"/>
    <property type="match status" value="1"/>
</dbReference>
<gene>
    <name evidence="1" type="ORF">LCGC14_1966690</name>
</gene>
<sequence>MADCSNEFSEFHETIKLTATKRQSLRHSRDAIRDRIKAHFGDDMETEAPSFRGQGSYAMATIVNP</sequence>
<organism evidence="1">
    <name type="scientific">marine sediment metagenome</name>
    <dbReference type="NCBI Taxonomy" id="412755"/>
    <lineage>
        <taxon>unclassified sequences</taxon>
        <taxon>metagenomes</taxon>
        <taxon>ecological metagenomes</taxon>
    </lineage>
</organism>
<dbReference type="AlphaFoldDB" id="A0A0F9FDA7"/>
<accession>A0A0F9FDA7</accession>
<evidence type="ECO:0000313" key="1">
    <source>
        <dbReference type="EMBL" id="KKL84238.1"/>
    </source>
</evidence>